<sequence length="327" mass="38732">QQILERWDELQIENIPTKELLDKTTVDLNVFMDDNDEDIVTETIEKPTWYSKCVDELGIKDDIFKWIQDKAQQQTINMNTYVDPLYKLLDLDKVEENDLSNETELKIQRIQNTQKSIQYSHRQITYKQYVESRIACEIGLTSVYARYTILNMLKIWTNSNDKKNNLFPLQGFGDWHFITKLLRFMDYHYVHTSISSDETIDRMKILANSIVQVETNELLKQTKKITRELFYTTAPLLYHLQIDIITQCIRFISQPSFLQTNDETLNEQTIITQPNLNFVLRILKLFLELISNSERQYIQILVEILFPNSLIDILFDLFLLVPKAQSK</sequence>
<evidence type="ECO:0000313" key="2">
    <source>
        <dbReference type="Proteomes" id="UP000682733"/>
    </source>
</evidence>
<feature type="non-terminal residue" evidence="1">
    <location>
        <position position="327"/>
    </location>
</feature>
<protein>
    <submittedName>
        <fullName evidence="1">Uncharacterized protein</fullName>
    </submittedName>
</protein>
<comment type="caution">
    <text evidence="1">The sequence shown here is derived from an EMBL/GenBank/DDBJ whole genome shotgun (WGS) entry which is preliminary data.</text>
</comment>
<organism evidence="1 2">
    <name type="scientific">Didymodactylos carnosus</name>
    <dbReference type="NCBI Taxonomy" id="1234261"/>
    <lineage>
        <taxon>Eukaryota</taxon>
        <taxon>Metazoa</taxon>
        <taxon>Spiralia</taxon>
        <taxon>Gnathifera</taxon>
        <taxon>Rotifera</taxon>
        <taxon>Eurotatoria</taxon>
        <taxon>Bdelloidea</taxon>
        <taxon>Philodinida</taxon>
        <taxon>Philodinidae</taxon>
        <taxon>Didymodactylos</taxon>
    </lineage>
</organism>
<dbReference type="AlphaFoldDB" id="A0A8S2WIU9"/>
<dbReference type="Proteomes" id="UP000682733">
    <property type="component" value="Unassembled WGS sequence"/>
</dbReference>
<name>A0A8S2WIU9_9BILA</name>
<gene>
    <name evidence="1" type="ORF">TMI583_LOCUS45451</name>
</gene>
<evidence type="ECO:0000313" key="1">
    <source>
        <dbReference type="EMBL" id="CAF4442517.1"/>
    </source>
</evidence>
<dbReference type="EMBL" id="CAJOBA010081249">
    <property type="protein sequence ID" value="CAF4442517.1"/>
    <property type="molecule type" value="Genomic_DNA"/>
</dbReference>
<proteinExistence type="predicted"/>
<accession>A0A8S2WIU9</accession>
<reference evidence="1" key="1">
    <citation type="submission" date="2021-02" db="EMBL/GenBank/DDBJ databases">
        <authorList>
            <person name="Nowell W R."/>
        </authorList>
    </citation>
    <scope>NUCLEOTIDE SEQUENCE</scope>
</reference>
<feature type="non-terminal residue" evidence="1">
    <location>
        <position position="1"/>
    </location>
</feature>